<dbReference type="InterPro" id="IPR011008">
    <property type="entry name" value="Dimeric_a/b-barrel"/>
</dbReference>
<evidence type="ECO:0000313" key="7">
    <source>
        <dbReference type="Proteomes" id="UP001560573"/>
    </source>
</evidence>
<dbReference type="GO" id="GO:0062192">
    <property type="term" value="F:L-rhamnose mutarotase activity"/>
    <property type="evidence" value="ECO:0007669"/>
    <property type="project" value="UniProtKB-EC"/>
</dbReference>
<keyword evidence="2 6" id="KW-0413">Isomerase</keyword>
<evidence type="ECO:0000256" key="4">
    <source>
        <dbReference type="ARBA" id="ARBA00023308"/>
    </source>
</evidence>
<organism evidence="6 7">
    <name type="scientific">Danxiaibacter flavus</name>
    <dbReference type="NCBI Taxonomy" id="3049108"/>
    <lineage>
        <taxon>Bacteria</taxon>
        <taxon>Pseudomonadati</taxon>
        <taxon>Bacteroidota</taxon>
        <taxon>Chitinophagia</taxon>
        <taxon>Chitinophagales</taxon>
        <taxon>Chitinophagaceae</taxon>
        <taxon>Danxiaibacter</taxon>
    </lineage>
</organism>
<sequence length="104" mass="12500">MSRIAMKMQLFKGFEEEYKRRHTAIWPELKALLKERGISQYSIWLDEETLTLFACFYSEDPELLDDLPEHEVMKKWWTYMKDIMATNADESPVSVPLKEVFYLE</sequence>
<comment type="caution">
    <text evidence="6">The sequence shown here is derived from an EMBL/GenBank/DDBJ whole genome shotgun (WGS) entry which is preliminary data.</text>
</comment>
<dbReference type="InterPro" id="IPR013448">
    <property type="entry name" value="L-rhamnose_mutarotase"/>
</dbReference>
<dbReference type="RefSeq" id="WP_369327590.1">
    <property type="nucleotide sequence ID" value="NZ_JAULBC010000001.1"/>
</dbReference>
<evidence type="ECO:0000256" key="2">
    <source>
        <dbReference type="ARBA" id="ARBA00023235"/>
    </source>
</evidence>
<dbReference type="PANTHER" id="PTHR34389">
    <property type="entry name" value="L-RHAMNOSE MUTAROTASE"/>
    <property type="match status" value="1"/>
</dbReference>
<keyword evidence="3" id="KW-0119">Carbohydrate metabolism</keyword>
<proteinExistence type="inferred from homology"/>
<protein>
    <recommendedName>
        <fullName evidence="5">L-rhamnose mutarotase</fullName>
        <ecNumber evidence="5">5.1.3.32</ecNumber>
    </recommendedName>
</protein>
<keyword evidence="1" id="KW-0963">Cytoplasm</keyword>
<dbReference type="Gene3D" id="3.30.70.100">
    <property type="match status" value="1"/>
</dbReference>
<dbReference type="Proteomes" id="UP001560573">
    <property type="component" value="Unassembled WGS sequence"/>
</dbReference>
<dbReference type="EMBL" id="JAULBC010000001">
    <property type="protein sequence ID" value="MEX6686199.1"/>
    <property type="molecule type" value="Genomic_DNA"/>
</dbReference>
<evidence type="ECO:0000256" key="3">
    <source>
        <dbReference type="ARBA" id="ARBA00023277"/>
    </source>
</evidence>
<name>A0ABV3Z8K2_9BACT</name>
<dbReference type="PANTHER" id="PTHR34389:SF2">
    <property type="entry name" value="L-RHAMNOSE MUTAROTASE"/>
    <property type="match status" value="1"/>
</dbReference>
<dbReference type="HAMAP" id="MF_01663">
    <property type="entry name" value="L_rham_rotase"/>
    <property type="match status" value="1"/>
</dbReference>
<gene>
    <name evidence="6" type="primary">rhaM</name>
    <name evidence="6" type="ORF">QTN47_01765</name>
</gene>
<evidence type="ECO:0000256" key="5">
    <source>
        <dbReference type="NCBIfam" id="TIGR02625"/>
    </source>
</evidence>
<accession>A0ABV3Z8K2</accession>
<evidence type="ECO:0000313" key="6">
    <source>
        <dbReference type="EMBL" id="MEX6686199.1"/>
    </source>
</evidence>
<keyword evidence="7" id="KW-1185">Reference proteome</keyword>
<dbReference type="SUPFAM" id="SSF54909">
    <property type="entry name" value="Dimeric alpha+beta barrel"/>
    <property type="match status" value="1"/>
</dbReference>
<evidence type="ECO:0000256" key="1">
    <source>
        <dbReference type="ARBA" id="ARBA00022490"/>
    </source>
</evidence>
<dbReference type="InterPro" id="IPR008000">
    <property type="entry name" value="Rham/fucose_mutarotase"/>
</dbReference>
<dbReference type="EC" id="5.1.3.32" evidence="5"/>
<reference evidence="6 7" key="1">
    <citation type="submission" date="2023-07" db="EMBL/GenBank/DDBJ databases">
        <authorList>
            <person name="Lian W.-H."/>
        </authorList>
    </citation>
    <scope>NUCLEOTIDE SEQUENCE [LARGE SCALE GENOMIC DNA]</scope>
    <source>
        <strain evidence="6 7">SYSU DXS3180</strain>
    </source>
</reference>
<dbReference type="Pfam" id="PF05336">
    <property type="entry name" value="rhaM"/>
    <property type="match status" value="1"/>
</dbReference>
<keyword evidence="4" id="KW-0684">Rhamnose metabolism</keyword>
<dbReference type="NCBIfam" id="TIGR02625">
    <property type="entry name" value="YiiL_rotase"/>
    <property type="match status" value="1"/>
</dbReference>